<dbReference type="EMBL" id="JBHSDK010000016">
    <property type="protein sequence ID" value="MFC4336175.1"/>
    <property type="molecule type" value="Genomic_DNA"/>
</dbReference>
<evidence type="ECO:0000313" key="11">
    <source>
        <dbReference type="Proteomes" id="UP001595823"/>
    </source>
</evidence>
<dbReference type="InterPro" id="IPR027417">
    <property type="entry name" value="P-loop_NTPase"/>
</dbReference>
<dbReference type="Gene3D" id="3.40.50.300">
    <property type="entry name" value="P-loop containing nucleotide triphosphate hydrolases"/>
    <property type="match status" value="1"/>
</dbReference>
<feature type="domain" description="Primosomal protein N' 3' DNA-binding" evidence="9">
    <location>
        <begin position="5"/>
        <end position="97"/>
    </location>
</feature>
<evidence type="ECO:0000256" key="8">
    <source>
        <dbReference type="HAMAP-Rule" id="MF_00983"/>
    </source>
</evidence>
<dbReference type="Gene3D" id="3.40.1440.60">
    <property type="entry name" value="PriA, 3(prime) DNA-binding domain"/>
    <property type="match status" value="1"/>
</dbReference>
<evidence type="ECO:0000259" key="9">
    <source>
        <dbReference type="Pfam" id="PF17764"/>
    </source>
</evidence>
<dbReference type="InterPro" id="IPR041222">
    <property type="entry name" value="PriA_3primeBD"/>
</dbReference>
<sequence>MNKPLPHLDYLFDYKVPDRLRPEISVGSLVRVPFKNETVSGFVVDLKGESDYSGAFQSVAKVLSVEPLLDERVYELAKAVARRYVGTLADVLQLAVPVGDRRKSLERTEIPAAPRVEAPERTGFGRYTAGEAFVRALGEGKAPRVVWNALPGEDWAARFAEAAAIVASRGQGALLAVPDNTDLGLLDGALTRVLGEDRHVLLTALAGPSARYRSFLAAKRGKVLVAAGTRAAVFAPVRNLGLVALWDDGDESYAERHAPYPHSREVLLTRAAREECAVLVGGYARTAQAQLLVESGWAHDMVPARGPLREALPHIAPTGDDSDLARDTSNAQARLPTAALQAMRESLADGAPVLVQVPRLGYLPAVACAKCHRRQWCSGCGGPLRLPGRGRILACGWCGHQESRWACGDCGSTEIRASVRGTDRTADELRLAFPRTEVRVSTGEERLEAAEDGIVIATPGVEPPAPHGYGAVVLIDTWAQLTRADLNAQEEALRRWMNAASLARSDGRVVVAADGAMRPVQALLRWDARWFAARECEERRELRFPPVTRMIALEGPNGEPDRVADDVVRACGDVEVLGPLPLDEKSERVLLRLEKRRTGAVVDALAEVVSRRSQPRSRRAEARAEIVKVVVDPRRIA</sequence>
<comment type="subunit">
    <text evidence="8">Component of the replication restart primosome.</text>
</comment>
<feature type="binding site" evidence="8">
    <location>
        <position position="380"/>
    </location>
    <ligand>
        <name>Zn(2+)</name>
        <dbReference type="ChEBI" id="CHEBI:29105"/>
        <label>2</label>
    </ligand>
</feature>
<dbReference type="PANTHER" id="PTHR30580">
    <property type="entry name" value="PRIMOSOMAL PROTEIN N"/>
    <property type="match status" value="1"/>
</dbReference>
<dbReference type="PANTHER" id="PTHR30580:SF0">
    <property type="entry name" value="PRIMOSOMAL PROTEIN N"/>
    <property type="match status" value="1"/>
</dbReference>
<protein>
    <recommendedName>
        <fullName evidence="8">Probable replication restart protein PriA</fullName>
    </recommendedName>
    <alternativeName>
        <fullName evidence="8">Putative ATP-dependent DNA helicase PriA</fullName>
    </alternativeName>
</protein>
<keyword evidence="1 8" id="KW-0639">Primosome</keyword>
<evidence type="ECO:0000256" key="3">
    <source>
        <dbReference type="ARBA" id="ARBA00022723"/>
    </source>
</evidence>
<keyword evidence="11" id="KW-1185">Reference proteome</keyword>
<reference evidence="11" key="1">
    <citation type="journal article" date="2019" name="Int. J. Syst. Evol. Microbiol.">
        <title>The Global Catalogue of Microorganisms (GCM) 10K type strain sequencing project: providing services to taxonomists for standard genome sequencing and annotation.</title>
        <authorList>
            <consortium name="The Broad Institute Genomics Platform"/>
            <consortium name="The Broad Institute Genome Sequencing Center for Infectious Disease"/>
            <person name="Wu L."/>
            <person name="Ma J."/>
        </authorList>
    </citation>
    <scope>NUCLEOTIDE SEQUENCE [LARGE SCALE GENOMIC DNA]</scope>
    <source>
        <strain evidence="11">IBRC-M 10908</strain>
    </source>
</reference>
<keyword evidence="7 8" id="KW-0238">DNA-binding</keyword>
<dbReference type="HAMAP" id="MF_00983">
    <property type="entry name" value="PriA"/>
    <property type="match status" value="1"/>
</dbReference>
<comment type="function">
    <text evidence="8">Initiates the restart of stalled replication forks, which reloads the replicative helicase on sites other than the origin of replication. Recognizes and binds to abandoned replication forks and remodels them to uncover a helicase loading site. Promotes assembly of the primosome at these replication forks.</text>
</comment>
<dbReference type="InterPro" id="IPR042115">
    <property type="entry name" value="PriA_3primeBD_sf"/>
</dbReference>
<dbReference type="RefSeq" id="WP_380621887.1">
    <property type="nucleotide sequence ID" value="NZ_JBHSDK010000016.1"/>
</dbReference>
<evidence type="ECO:0000256" key="2">
    <source>
        <dbReference type="ARBA" id="ARBA00022705"/>
    </source>
</evidence>
<gene>
    <name evidence="8" type="primary">priA</name>
    <name evidence="10" type="ORF">ACFPET_13280</name>
</gene>
<keyword evidence="2 8" id="KW-0235">DNA replication</keyword>
<feature type="binding site" evidence="8">
    <location>
        <position position="368"/>
    </location>
    <ligand>
        <name>Zn(2+)</name>
        <dbReference type="ChEBI" id="CHEBI:29105"/>
        <label>1</label>
    </ligand>
</feature>
<feature type="binding site" evidence="8">
    <location>
        <position position="371"/>
    </location>
    <ligand>
        <name>Zn(2+)</name>
        <dbReference type="ChEBI" id="CHEBI:29105"/>
        <label>1</label>
    </ligand>
</feature>
<feature type="binding site" evidence="8">
    <location>
        <position position="398"/>
    </location>
    <ligand>
        <name>Zn(2+)</name>
        <dbReference type="ChEBI" id="CHEBI:29105"/>
        <label>2</label>
    </ligand>
</feature>
<accession>A0ABV8U033</accession>
<evidence type="ECO:0000256" key="5">
    <source>
        <dbReference type="ARBA" id="ARBA00022833"/>
    </source>
</evidence>
<feature type="binding site" evidence="8">
    <location>
        <position position="395"/>
    </location>
    <ligand>
        <name>Zn(2+)</name>
        <dbReference type="ChEBI" id="CHEBI:29105"/>
        <label>2</label>
    </ligand>
</feature>
<feature type="binding site" evidence="8">
    <location>
        <position position="407"/>
    </location>
    <ligand>
        <name>Zn(2+)</name>
        <dbReference type="ChEBI" id="CHEBI:29105"/>
        <label>1</label>
    </ligand>
</feature>
<organism evidence="10 11">
    <name type="scientific">Salininema proteolyticum</name>
    <dbReference type="NCBI Taxonomy" id="1607685"/>
    <lineage>
        <taxon>Bacteria</taxon>
        <taxon>Bacillati</taxon>
        <taxon>Actinomycetota</taxon>
        <taxon>Actinomycetes</taxon>
        <taxon>Glycomycetales</taxon>
        <taxon>Glycomycetaceae</taxon>
        <taxon>Salininema</taxon>
    </lineage>
</organism>
<name>A0ABV8U033_9ACTN</name>
<evidence type="ECO:0000256" key="4">
    <source>
        <dbReference type="ARBA" id="ARBA00022741"/>
    </source>
</evidence>
<comment type="caution">
    <text evidence="10">The sequence shown here is derived from an EMBL/GenBank/DDBJ whole genome shotgun (WGS) entry which is preliminary data.</text>
</comment>
<dbReference type="InterPro" id="IPR005259">
    <property type="entry name" value="PriA"/>
</dbReference>
<keyword evidence="4 8" id="KW-0547">Nucleotide-binding</keyword>
<feature type="binding site" evidence="8">
    <location>
        <position position="377"/>
    </location>
    <ligand>
        <name>Zn(2+)</name>
        <dbReference type="ChEBI" id="CHEBI:29105"/>
        <label>2</label>
    </ligand>
</feature>
<keyword evidence="6 8" id="KW-0067">ATP-binding</keyword>
<evidence type="ECO:0000256" key="6">
    <source>
        <dbReference type="ARBA" id="ARBA00022840"/>
    </source>
</evidence>
<evidence type="ECO:0000256" key="7">
    <source>
        <dbReference type="ARBA" id="ARBA00023125"/>
    </source>
</evidence>
<keyword evidence="5 8" id="KW-0862">Zinc</keyword>
<feature type="binding site" evidence="8">
    <location>
        <position position="410"/>
    </location>
    <ligand>
        <name>Zn(2+)</name>
        <dbReference type="ChEBI" id="CHEBI:29105"/>
        <label>1</label>
    </ligand>
</feature>
<evidence type="ECO:0000256" key="1">
    <source>
        <dbReference type="ARBA" id="ARBA00022515"/>
    </source>
</evidence>
<keyword evidence="3 8" id="KW-0479">Metal-binding</keyword>
<dbReference type="Pfam" id="PF17764">
    <property type="entry name" value="PriA_3primeBD"/>
    <property type="match status" value="1"/>
</dbReference>
<comment type="cofactor">
    <cofactor evidence="8">
        <name>Zn(2+)</name>
        <dbReference type="ChEBI" id="CHEBI:29105"/>
    </cofactor>
    <text evidence="8">Binds 2 zinc ions per subunit.</text>
</comment>
<evidence type="ECO:0000313" key="10">
    <source>
        <dbReference type="EMBL" id="MFC4336175.1"/>
    </source>
</evidence>
<comment type="caution">
    <text evidence="8">As this protein does not have any detectable helicase domains, it probably does not have helicase activity.</text>
</comment>
<dbReference type="Proteomes" id="UP001595823">
    <property type="component" value="Unassembled WGS sequence"/>
</dbReference>
<comment type="similarity">
    <text evidence="8">Belongs to the helicase family. PriA subfamily.</text>
</comment>
<proteinExistence type="inferred from homology"/>